<keyword evidence="7 11" id="KW-0675">Receptor</keyword>
<feature type="transmembrane region" description="Helical" evidence="9">
    <location>
        <begin position="96"/>
        <end position="120"/>
    </location>
</feature>
<comment type="subcellular location">
    <subcellularLocation>
        <location evidence="1">Membrane</location>
        <topology evidence="1">Multi-pass membrane protein</topology>
    </subcellularLocation>
</comment>
<proteinExistence type="inferred from homology"/>
<dbReference type="PROSITE" id="PS50262">
    <property type="entry name" value="G_PROTEIN_RECEP_F1_2"/>
    <property type="match status" value="1"/>
</dbReference>
<evidence type="ECO:0000313" key="11">
    <source>
        <dbReference type="EMBL" id="KAG7161606.1"/>
    </source>
</evidence>
<evidence type="ECO:0000259" key="10">
    <source>
        <dbReference type="PROSITE" id="PS50262"/>
    </source>
</evidence>
<feature type="transmembrane region" description="Helical" evidence="9">
    <location>
        <begin position="171"/>
        <end position="191"/>
    </location>
</feature>
<dbReference type="Pfam" id="PF00001">
    <property type="entry name" value="7tm_1"/>
    <property type="match status" value="1"/>
</dbReference>
<dbReference type="SUPFAM" id="SSF81321">
    <property type="entry name" value="Family A G protein-coupled receptor-like"/>
    <property type="match status" value="1"/>
</dbReference>
<keyword evidence="12" id="KW-1185">Reference proteome</keyword>
<dbReference type="SMART" id="SM01381">
    <property type="entry name" value="7TM_GPCR_Srsx"/>
    <property type="match status" value="1"/>
</dbReference>
<feature type="transmembrane region" description="Helical" evidence="9">
    <location>
        <begin position="321"/>
        <end position="346"/>
    </location>
</feature>
<evidence type="ECO:0000256" key="3">
    <source>
        <dbReference type="ARBA" id="ARBA00022692"/>
    </source>
</evidence>
<dbReference type="InterPro" id="IPR017452">
    <property type="entry name" value="GPCR_Rhodpsn_7TM"/>
</dbReference>
<dbReference type="EMBL" id="JAHLQT010028947">
    <property type="protein sequence ID" value="KAG7161606.1"/>
    <property type="molecule type" value="Genomic_DNA"/>
</dbReference>
<dbReference type="PANTHER" id="PTHR45695">
    <property type="entry name" value="LEUCOKININ RECEPTOR-RELATED"/>
    <property type="match status" value="1"/>
</dbReference>
<feature type="transmembrane region" description="Helical" evidence="9">
    <location>
        <begin position="59"/>
        <end position="84"/>
    </location>
</feature>
<keyword evidence="5" id="KW-0297">G-protein coupled receptor</keyword>
<dbReference type="PROSITE" id="PS00237">
    <property type="entry name" value="G_PROTEIN_RECEP_F1_1"/>
    <property type="match status" value="1"/>
</dbReference>
<evidence type="ECO:0000256" key="8">
    <source>
        <dbReference type="ARBA" id="ARBA00023224"/>
    </source>
</evidence>
<keyword evidence="8" id="KW-0807">Transducer</keyword>
<dbReference type="Proteomes" id="UP000747542">
    <property type="component" value="Unassembled WGS sequence"/>
</dbReference>
<dbReference type="OrthoDB" id="10049706at2759"/>
<comment type="caution">
    <text evidence="11">The sequence shown here is derived from an EMBL/GenBank/DDBJ whole genome shotgun (WGS) entry which is preliminary data.</text>
</comment>
<keyword evidence="3 9" id="KW-0812">Transmembrane</keyword>
<organism evidence="11 12">
    <name type="scientific">Homarus americanus</name>
    <name type="common">American lobster</name>
    <dbReference type="NCBI Taxonomy" id="6706"/>
    <lineage>
        <taxon>Eukaryota</taxon>
        <taxon>Metazoa</taxon>
        <taxon>Ecdysozoa</taxon>
        <taxon>Arthropoda</taxon>
        <taxon>Crustacea</taxon>
        <taxon>Multicrustacea</taxon>
        <taxon>Malacostraca</taxon>
        <taxon>Eumalacostraca</taxon>
        <taxon>Eucarida</taxon>
        <taxon>Decapoda</taxon>
        <taxon>Pleocyemata</taxon>
        <taxon>Astacidea</taxon>
        <taxon>Nephropoidea</taxon>
        <taxon>Nephropidae</taxon>
        <taxon>Homarus</taxon>
    </lineage>
</organism>
<comment type="similarity">
    <text evidence="2">Belongs to the G-protein coupled receptor 1 family.</text>
</comment>
<dbReference type="InterPro" id="IPR000276">
    <property type="entry name" value="GPCR_Rhodpsn"/>
</dbReference>
<evidence type="ECO:0000256" key="1">
    <source>
        <dbReference type="ARBA" id="ARBA00004141"/>
    </source>
</evidence>
<dbReference type="GO" id="GO:0005886">
    <property type="term" value="C:plasma membrane"/>
    <property type="evidence" value="ECO:0007669"/>
    <property type="project" value="TreeGrafter"/>
</dbReference>
<dbReference type="CDD" id="cd15927">
    <property type="entry name" value="7tmA_Bombesin_R-like"/>
    <property type="match status" value="1"/>
</dbReference>
<name>A0A8J5JSG4_HOMAM</name>
<evidence type="ECO:0000256" key="7">
    <source>
        <dbReference type="ARBA" id="ARBA00023170"/>
    </source>
</evidence>
<evidence type="ECO:0000256" key="4">
    <source>
        <dbReference type="ARBA" id="ARBA00022989"/>
    </source>
</evidence>
<feature type="transmembrane region" description="Helical" evidence="9">
    <location>
        <begin position="229"/>
        <end position="250"/>
    </location>
</feature>
<accession>A0A8J5JSG4</accession>
<dbReference type="GO" id="GO:0008188">
    <property type="term" value="F:neuropeptide receptor activity"/>
    <property type="evidence" value="ECO:0007669"/>
    <property type="project" value="TreeGrafter"/>
</dbReference>
<keyword evidence="4 9" id="KW-1133">Transmembrane helix</keyword>
<dbReference type="PANTHER" id="PTHR45695:SF26">
    <property type="entry name" value="NEUROPEPTIDE CCHAMIDE-1 RECEPTOR"/>
    <property type="match status" value="1"/>
</dbReference>
<protein>
    <submittedName>
        <fullName evidence="11">Neuropeptide CCHamide-1 receptor-like 2</fullName>
    </submittedName>
</protein>
<reference evidence="11" key="1">
    <citation type="journal article" date="2021" name="Sci. Adv.">
        <title>The American lobster genome reveals insights on longevity, neural, and immune adaptations.</title>
        <authorList>
            <person name="Polinski J.M."/>
            <person name="Zimin A.V."/>
            <person name="Clark K.F."/>
            <person name="Kohn A.B."/>
            <person name="Sadowski N."/>
            <person name="Timp W."/>
            <person name="Ptitsyn A."/>
            <person name="Khanna P."/>
            <person name="Romanova D.Y."/>
            <person name="Williams P."/>
            <person name="Greenwood S.J."/>
            <person name="Moroz L.L."/>
            <person name="Walt D.R."/>
            <person name="Bodnar A.G."/>
        </authorList>
    </citation>
    <scope>NUCLEOTIDE SEQUENCE</scope>
    <source>
        <strain evidence="11">GMGI-L3</strain>
    </source>
</reference>
<evidence type="ECO:0000256" key="2">
    <source>
        <dbReference type="ARBA" id="ARBA00010663"/>
    </source>
</evidence>
<evidence type="ECO:0000256" key="6">
    <source>
        <dbReference type="ARBA" id="ARBA00023136"/>
    </source>
</evidence>
<keyword evidence="6 9" id="KW-0472">Membrane</keyword>
<sequence length="407" mass="45788">MAMLEEGCVGSGVECDLTDSTLEATVEDPSTNLSWINNSLLAVTTELPYIPMQERPETYIVPIVFFIIFVVGVAGNGTLVFMFIKYPTMRNVPNTYILSLALGDLLVVIFAVPFVSLIYVTDHWPFGEFICRLSEFMRDISVGVTVFTLTALSADRYMAIVDPVGKRAGAVAHRSTVAVTVMIWVLAAILATPAGVFSHLSVKDSSKGDIVVCYPFPPWLGMSYRKINVLAKVTVYYVLPLLIISTFYLLMARHLVKAAEPLPGEAQHQRHHIKHVAARRKVAKLVLAFVVIFAICYFPNHVFLLWFYFNPNMKEDYNYFWNAFRCVGFCLGFINSCINPIALYCISGTFRKNFNRHLFCCICPEATQGRTWTTFHFHSSGQHFISTVRKTENFDMSTMNGPEKTAV</sequence>
<dbReference type="AlphaFoldDB" id="A0A8J5JSG4"/>
<evidence type="ECO:0000313" key="12">
    <source>
        <dbReference type="Proteomes" id="UP000747542"/>
    </source>
</evidence>
<gene>
    <name evidence="11" type="primary">CCHa1-R-L2</name>
    <name evidence="11" type="ORF">Hamer_G014171</name>
</gene>
<evidence type="ECO:0000256" key="9">
    <source>
        <dbReference type="SAM" id="Phobius"/>
    </source>
</evidence>
<evidence type="ECO:0000256" key="5">
    <source>
        <dbReference type="ARBA" id="ARBA00023040"/>
    </source>
</evidence>
<feature type="domain" description="G-protein coupled receptors family 1 profile" evidence="10">
    <location>
        <begin position="75"/>
        <end position="343"/>
    </location>
</feature>
<feature type="transmembrane region" description="Helical" evidence="9">
    <location>
        <begin position="285"/>
        <end position="309"/>
    </location>
</feature>